<sequence length="72" mass="7777">MMSNKMFVLMLVLIDSISTATTATTTTWSDCLEFIDRFGVDIFQRAMTGFPGIDCSNGRCVVVVATSVADAC</sequence>
<feature type="chain" id="PRO_5011987356" description="Fungal calcium binding protein domain-containing protein" evidence="1">
    <location>
        <begin position="24"/>
        <end position="72"/>
    </location>
</feature>
<evidence type="ECO:0008006" key="4">
    <source>
        <dbReference type="Google" id="ProtNLM"/>
    </source>
</evidence>
<proteinExistence type="predicted"/>
<accession>A0A1X2IQA6</accession>
<evidence type="ECO:0000313" key="2">
    <source>
        <dbReference type="EMBL" id="ORZ20460.1"/>
    </source>
</evidence>
<name>A0A1X2IQA6_9FUNG</name>
<organism evidence="2 3">
    <name type="scientific">Absidia repens</name>
    <dbReference type="NCBI Taxonomy" id="90262"/>
    <lineage>
        <taxon>Eukaryota</taxon>
        <taxon>Fungi</taxon>
        <taxon>Fungi incertae sedis</taxon>
        <taxon>Mucoromycota</taxon>
        <taxon>Mucoromycotina</taxon>
        <taxon>Mucoromycetes</taxon>
        <taxon>Mucorales</taxon>
        <taxon>Cunninghamellaceae</taxon>
        <taxon>Absidia</taxon>
    </lineage>
</organism>
<keyword evidence="1" id="KW-0732">Signal</keyword>
<feature type="signal peptide" evidence="1">
    <location>
        <begin position="1"/>
        <end position="23"/>
    </location>
</feature>
<keyword evidence="3" id="KW-1185">Reference proteome</keyword>
<evidence type="ECO:0000313" key="3">
    <source>
        <dbReference type="Proteomes" id="UP000193560"/>
    </source>
</evidence>
<dbReference type="AlphaFoldDB" id="A0A1X2IQA6"/>
<reference evidence="2 3" key="1">
    <citation type="submission" date="2016-07" db="EMBL/GenBank/DDBJ databases">
        <title>Pervasive Adenine N6-methylation of Active Genes in Fungi.</title>
        <authorList>
            <consortium name="DOE Joint Genome Institute"/>
            <person name="Mondo S.J."/>
            <person name="Dannebaum R.O."/>
            <person name="Kuo R.C."/>
            <person name="Labutti K."/>
            <person name="Haridas S."/>
            <person name="Kuo A."/>
            <person name="Salamov A."/>
            <person name="Ahrendt S.R."/>
            <person name="Lipzen A."/>
            <person name="Sullivan W."/>
            <person name="Andreopoulos W.B."/>
            <person name="Clum A."/>
            <person name="Lindquist E."/>
            <person name="Daum C."/>
            <person name="Ramamoorthy G.K."/>
            <person name="Gryganskyi A."/>
            <person name="Culley D."/>
            <person name="Magnuson J.K."/>
            <person name="James T.Y."/>
            <person name="O'Malley M.A."/>
            <person name="Stajich J.E."/>
            <person name="Spatafora J.W."/>
            <person name="Visel A."/>
            <person name="Grigoriev I.V."/>
        </authorList>
    </citation>
    <scope>NUCLEOTIDE SEQUENCE [LARGE SCALE GENOMIC DNA]</scope>
    <source>
        <strain evidence="2 3">NRRL 1336</strain>
    </source>
</reference>
<gene>
    <name evidence="2" type="ORF">BCR42DRAFT_408824</name>
</gene>
<comment type="caution">
    <text evidence="2">The sequence shown here is derived from an EMBL/GenBank/DDBJ whole genome shotgun (WGS) entry which is preliminary data.</text>
</comment>
<evidence type="ECO:0000256" key="1">
    <source>
        <dbReference type="SAM" id="SignalP"/>
    </source>
</evidence>
<dbReference type="Proteomes" id="UP000193560">
    <property type="component" value="Unassembled WGS sequence"/>
</dbReference>
<protein>
    <recommendedName>
        <fullName evidence="4">Fungal calcium binding protein domain-containing protein</fullName>
    </recommendedName>
</protein>
<dbReference type="EMBL" id="MCGE01000006">
    <property type="protein sequence ID" value="ORZ20460.1"/>
    <property type="molecule type" value="Genomic_DNA"/>
</dbReference>